<dbReference type="EMBL" id="SMLW01000556">
    <property type="protein sequence ID" value="MTI25988.1"/>
    <property type="molecule type" value="Genomic_DNA"/>
</dbReference>
<organism evidence="2 3">
    <name type="scientific">Fulvivirga kasyanovii</name>
    <dbReference type="NCBI Taxonomy" id="396812"/>
    <lineage>
        <taxon>Bacteria</taxon>
        <taxon>Pseudomonadati</taxon>
        <taxon>Bacteroidota</taxon>
        <taxon>Cytophagia</taxon>
        <taxon>Cytophagales</taxon>
        <taxon>Fulvivirgaceae</taxon>
        <taxon>Fulvivirga</taxon>
    </lineage>
</organism>
<dbReference type="RefSeq" id="WP_155172700.1">
    <property type="nucleotide sequence ID" value="NZ_BAAAFL010000033.1"/>
</dbReference>
<evidence type="ECO:0000313" key="2">
    <source>
        <dbReference type="EMBL" id="MTI25988.1"/>
    </source>
</evidence>
<protein>
    <recommendedName>
        <fullName evidence="4">DUF3857 domain-containing protein</fullName>
    </recommendedName>
</protein>
<keyword evidence="3" id="KW-1185">Reference proteome</keyword>
<evidence type="ECO:0000256" key="1">
    <source>
        <dbReference type="SAM" id="SignalP"/>
    </source>
</evidence>
<keyword evidence="1" id="KW-0732">Signal</keyword>
<comment type="caution">
    <text evidence="2">The sequence shown here is derived from an EMBL/GenBank/DDBJ whole genome shotgun (WGS) entry which is preliminary data.</text>
</comment>
<feature type="signal peptide" evidence="1">
    <location>
        <begin position="1"/>
        <end position="19"/>
    </location>
</feature>
<accession>A0ABW9RPB2</accession>
<sequence length="204" mass="24004">MRKLFLIAILYLSGHFGLAQVFPSEVWHDGKLVLLEGDTLVGQVKYNLETDLVQFTRDNQTVKAFTARKLLFFEIFDKTVNRYRQFYAIPYNVKSNYKAPVMFEVLYTGEHLSLLSREAIEYQVANYPYSMAGTYTRLELVYTHYFLKPDGSIIQFTGKKKDLLWVMNKKSSEIKRYIKNNKIRIDRRSDLVKLVAYYNSLFGE</sequence>
<feature type="chain" id="PRO_5046717401" description="DUF3857 domain-containing protein" evidence="1">
    <location>
        <begin position="20"/>
        <end position="204"/>
    </location>
</feature>
<evidence type="ECO:0008006" key="4">
    <source>
        <dbReference type="Google" id="ProtNLM"/>
    </source>
</evidence>
<gene>
    <name evidence="2" type="ORF">E1163_13610</name>
</gene>
<dbReference type="Proteomes" id="UP000798808">
    <property type="component" value="Unassembled WGS sequence"/>
</dbReference>
<name>A0ABW9RPB2_9BACT</name>
<evidence type="ECO:0000313" key="3">
    <source>
        <dbReference type="Proteomes" id="UP000798808"/>
    </source>
</evidence>
<reference evidence="2 3" key="1">
    <citation type="submission" date="2019-02" db="EMBL/GenBank/DDBJ databases">
        <authorList>
            <person name="Goldberg S.R."/>
            <person name="Haltli B.A."/>
            <person name="Correa H."/>
            <person name="Russell K.G."/>
        </authorList>
    </citation>
    <scope>NUCLEOTIDE SEQUENCE [LARGE SCALE GENOMIC DNA]</scope>
    <source>
        <strain evidence="2 3">JCM 16186</strain>
    </source>
</reference>
<proteinExistence type="predicted"/>